<feature type="domain" description="HAT C-terminal dimerisation" evidence="1">
    <location>
        <begin position="40"/>
        <end position="101"/>
    </location>
</feature>
<keyword evidence="3" id="KW-1185">Reference proteome</keyword>
<name>A0A9D4KHW3_DREPO</name>
<dbReference type="PANTHER" id="PTHR46880">
    <property type="entry name" value="RAS-ASSOCIATING DOMAIN-CONTAINING PROTEIN"/>
    <property type="match status" value="1"/>
</dbReference>
<dbReference type="AlphaFoldDB" id="A0A9D4KHW3"/>
<dbReference type="InterPro" id="IPR012337">
    <property type="entry name" value="RNaseH-like_sf"/>
</dbReference>
<dbReference type="InterPro" id="IPR008906">
    <property type="entry name" value="HATC_C_dom"/>
</dbReference>
<reference evidence="2" key="2">
    <citation type="submission" date="2020-11" db="EMBL/GenBank/DDBJ databases">
        <authorList>
            <person name="McCartney M.A."/>
            <person name="Auch B."/>
            <person name="Kono T."/>
            <person name="Mallez S."/>
            <person name="Becker A."/>
            <person name="Gohl D.M."/>
            <person name="Silverstein K.A.T."/>
            <person name="Koren S."/>
            <person name="Bechman K.B."/>
            <person name="Herman A."/>
            <person name="Abrahante J.E."/>
            <person name="Garbe J."/>
        </authorList>
    </citation>
    <scope>NUCLEOTIDE SEQUENCE</scope>
    <source>
        <strain evidence="2">Duluth1</strain>
        <tissue evidence="2">Whole animal</tissue>
    </source>
</reference>
<protein>
    <recommendedName>
        <fullName evidence="1">HAT C-terminal dimerisation domain-containing protein</fullName>
    </recommendedName>
</protein>
<dbReference type="Proteomes" id="UP000828390">
    <property type="component" value="Unassembled WGS sequence"/>
</dbReference>
<proteinExistence type="predicted"/>
<reference evidence="2" key="1">
    <citation type="journal article" date="2019" name="bioRxiv">
        <title>The Genome of the Zebra Mussel, Dreissena polymorpha: A Resource for Invasive Species Research.</title>
        <authorList>
            <person name="McCartney M.A."/>
            <person name="Auch B."/>
            <person name="Kono T."/>
            <person name="Mallez S."/>
            <person name="Zhang Y."/>
            <person name="Obille A."/>
            <person name="Becker A."/>
            <person name="Abrahante J.E."/>
            <person name="Garbe J."/>
            <person name="Badalamenti J.P."/>
            <person name="Herman A."/>
            <person name="Mangelson H."/>
            <person name="Liachko I."/>
            <person name="Sullivan S."/>
            <person name="Sone E.D."/>
            <person name="Koren S."/>
            <person name="Silverstein K.A.T."/>
            <person name="Beckman K.B."/>
            <person name="Gohl D.M."/>
        </authorList>
    </citation>
    <scope>NUCLEOTIDE SEQUENCE</scope>
    <source>
        <strain evidence="2">Duluth1</strain>
        <tissue evidence="2">Whole animal</tissue>
    </source>
</reference>
<organism evidence="2 3">
    <name type="scientific">Dreissena polymorpha</name>
    <name type="common">Zebra mussel</name>
    <name type="synonym">Mytilus polymorpha</name>
    <dbReference type="NCBI Taxonomy" id="45954"/>
    <lineage>
        <taxon>Eukaryota</taxon>
        <taxon>Metazoa</taxon>
        <taxon>Spiralia</taxon>
        <taxon>Lophotrochozoa</taxon>
        <taxon>Mollusca</taxon>
        <taxon>Bivalvia</taxon>
        <taxon>Autobranchia</taxon>
        <taxon>Heteroconchia</taxon>
        <taxon>Euheterodonta</taxon>
        <taxon>Imparidentia</taxon>
        <taxon>Neoheterodontei</taxon>
        <taxon>Myida</taxon>
        <taxon>Dreissenoidea</taxon>
        <taxon>Dreissenidae</taxon>
        <taxon>Dreissena</taxon>
    </lineage>
</organism>
<sequence length="128" mass="15095">MADFYEKINPQTQIFSETFDFIDFLQSNERKFALLNSVDDICQFIVSENVLYPEVADIVLRFMCTPVSTVDCERGFSRHNLIKTKTRNCLSTKTVENLMLISMKKPGKEFQYNLAFKKWVSVKKRRIY</sequence>
<evidence type="ECO:0000313" key="2">
    <source>
        <dbReference type="EMBL" id="KAH3839830.1"/>
    </source>
</evidence>
<dbReference type="GO" id="GO:0046983">
    <property type="term" value="F:protein dimerization activity"/>
    <property type="evidence" value="ECO:0007669"/>
    <property type="project" value="InterPro"/>
</dbReference>
<evidence type="ECO:0000259" key="1">
    <source>
        <dbReference type="Pfam" id="PF05699"/>
    </source>
</evidence>
<evidence type="ECO:0000313" key="3">
    <source>
        <dbReference type="Proteomes" id="UP000828390"/>
    </source>
</evidence>
<dbReference type="PANTHER" id="PTHR46880:SF5">
    <property type="entry name" value="DUF4371 DOMAIN-CONTAINING PROTEIN"/>
    <property type="match status" value="1"/>
</dbReference>
<dbReference type="SUPFAM" id="SSF53098">
    <property type="entry name" value="Ribonuclease H-like"/>
    <property type="match status" value="1"/>
</dbReference>
<accession>A0A9D4KHW3</accession>
<gene>
    <name evidence="2" type="ORF">DPMN_113267</name>
</gene>
<comment type="caution">
    <text evidence="2">The sequence shown here is derived from an EMBL/GenBank/DDBJ whole genome shotgun (WGS) entry which is preliminary data.</text>
</comment>
<dbReference type="Pfam" id="PF05699">
    <property type="entry name" value="Dimer_Tnp_hAT"/>
    <property type="match status" value="1"/>
</dbReference>
<dbReference type="EMBL" id="JAIWYP010000004">
    <property type="protein sequence ID" value="KAH3839830.1"/>
    <property type="molecule type" value="Genomic_DNA"/>
</dbReference>